<evidence type="ECO:0000259" key="1">
    <source>
        <dbReference type="Pfam" id="PF00646"/>
    </source>
</evidence>
<sequence>DAITLNNLPADIIRLIIQIVKPESMHCLRQISHNWESQVLAFKDRLPVIYQVFCDMTEPYLLTLRFTLEYRHLKHFGIDIMSTSAHTERIIDVTLILNDEKAKDCLTKLFRRCSKIDKFVLS</sequence>
<dbReference type="EMBL" id="BTSX01000005">
    <property type="protein sequence ID" value="GMS98996.1"/>
    <property type="molecule type" value="Genomic_DNA"/>
</dbReference>
<keyword evidence="3" id="KW-1185">Reference proteome</keyword>
<gene>
    <name evidence="2" type="ORF">PENTCL1PPCAC_21171</name>
</gene>
<organism evidence="2 3">
    <name type="scientific">Pristionchus entomophagus</name>
    <dbReference type="NCBI Taxonomy" id="358040"/>
    <lineage>
        <taxon>Eukaryota</taxon>
        <taxon>Metazoa</taxon>
        <taxon>Ecdysozoa</taxon>
        <taxon>Nematoda</taxon>
        <taxon>Chromadorea</taxon>
        <taxon>Rhabditida</taxon>
        <taxon>Rhabditina</taxon>
        <taxon>Diplogasteromorpha</taxon>
        <taxon>Diplogasteroidea</taxon>
        <taxon>Neodiplogasteridae</taxon>
        <taxon>Pristionchus</taxon>
    </lineage>
</organism>
<dbReference type="Pfam" id="PF00646">
    <property type="entry name" value="F-box"/>
    <property type="match status" value="1"/>
</dbReference>
<dbReference type="InterPro" id="IPR001810">
    <property type="entry name" value="F-box_dom"/>
</dbReference>
<reference evidence="2" key="1">
    <citation type="submission" date="2023-10" db="EMBL/GenBank/DDBJ databases">
        <title>Genome assembly of Pristionchus species.</title>
        <authorList>
            <person name="Yoshida K."/>
            <person name="Sommer R.J."/>
        </authorList>
    </citation>
    <scope>NUCLEOTIDE SEQUENCE</scope>
    <source>
        <strain evidence="2">RS0144</strain>
    </source>
</reference>
<feature type="domain" description="F-box" evidence="1">
    <location>
        <begin position="5"/>
        <end position="39"/>
    </location>
</feature>
<name>A0AAV5TXK7_9BILA</name>
<dbReference type="AlphaFoldDB" id="A0AAV5TXK7"/>
<accession>A0AAV5TXK7</accession>
<dbReference type="Proteomes" id="UP001432027">
    <property type="component" value="Unassembled WGS sequence"/>
</dbReference>
<proteinExistence type="predicted"/>
<feature type="non-terminal residue" evidence="2">
    <location>
        <position position="1"/>
    </location>
</feature>
<comment type="caution">
    <text evidence="2">The sequence shown here is derived from an EMBL/GenBank/DDBJ whole genome shotgun (WGS) entry which is preliminary data.</text>
</comment>
<feature type="non-terminal residue" evidence="2">
    <location>
        <position position="122"/>
    </location>
</feature>
<protein>
    <recommendedName>
        <fullName evidence="1">F-box domain-containing protein</fullName>
    </recommendedName>
</protein>
<evidence type="ECO:0000313" key="3">
    <source>
        <dbReference type="Proteomes" id="UP001432027"/>
    </source>
</evidence>
<evidence type="ECO:0000313" key="2">
    <source>
        <dbReference type="EMBL" id="GMS98996.1"/>
    </source>
</evidence>